<dbReference type="Pfam" id="PF13862">
    <property type="entry name" value="BCCIP"/>
    <property type="match status" value="1"/>
</dbReference>
<dbReference type="GO" id="GO:0005634">
    <property type="term" value="C:nucleus"/>
    <property type="evidence" value="ECO:0007669"/>
    <property type="project" value="TreeGrafter"/>
</dbReference>
<protein>
    <submittedName>
        <fullName evidence="3">BCCIP homolog</fullName>
    </submittedName>
</protein>
<evidence type="ECO:0000313" key="3">
    <source>
        <dbReference type="EMBL" id="GIX66126.1"/>
    </source>
</evidence>
<feature type="compositionally biased region" description="Acidic residues" evidence="2">
    <location>
        <begin position="22"/>
        <end position="31"/>
    </location>
</feature>
<keyword evidence="4" id="KW-1185">Reference proteome</keyword>
<accession>A0AAV4M222</accession>
<dbReference type="PANTHER" id="PTHR13261:SF0">
    <property type="entry name" value="BRCA2 AND CDKN1A-INTERACTING PROTEIN"/>
    <property type="match status" value="1"/>
</dbReference>
<evidence type="ECO:0000256" key="2">
    <source>
        <dbReference type="SAM" id="MobiDB-lite"/>
    </source>
</evidence>
<dbReference type="PANTHER" id="PTHR13261">
    <property type="entry name" value="BRCA2 AND CDKN1A INTERACTING PROTEIN"/>
    <property type="match status" value="1"/>
</dbReference>
<dbReference type="AlphaFoldDB" id="A0AAV4M222"/>
<feature type="compositionally biased region" description="Basic and acidic residues" evidence="2">
    <location>
        <begin position="1"/>
        <end position="12"/>
    </location>
</feature>
<name>A0AAV4M222_BABCB</name>
<dbReference type="EMBL" id="BPLF01000006">
    <property type="protein sequence ID" value="GIX66126.1"/>
    <property type="molecule type" value="Genomic_DNA"/>
</dbReference>
<sequence>MEKMEERVPERASKKRKPDQTNSDEESDGPMEADFLFNDPAPEDYDGILAIIQGYLKKVPWELPKGSMDTTYGVLAQLISEQPNLGTLVKTEDDEGEDAFVMAVLSVLNIKMYDQLSSLRDTIIALTKQHGSQQDLDAMTKLLTEERNQWSLDNADEEERQYYKLTHLVGISRVFTDNAKHFNAKHMVYVKPEERFYCEEAIVKFMWSTGESNKVDFYEDGDESKPTKTRVVPEAMMLYCVPIGKYQSVVRKIVETFV</sequence>
<evidence type="ECO:0000256" key="1">
    <source>
        <dbReference type="ARBA" id="ARBA00006781"/>
    </source>
</evidence>
<dbReference type="RefSeq" id="XP_067718195.1">
    <property type="nucleotide sequence ID" value="XM_067862094.1"/>
</dbReference>
<feature type="region of interest" description="Disordered" evidence="2">
    <location>
        <begin position="1"/>
        <end position="37"/>
    </location>
</feature>
<dbReference type="GeneID" id="94197607"/>
<organism evidence="3 4">
    <name type="scientific">Babesia caballi</name>
    <dbReference type="NCBI Taxonomy" id="5871"/>
    <lineage>
        <taxon>Eukaryota</taxon>
        <taxon>Sar</taxon>
        <taxon>Alveolata</taxon>
        <taxon>Apicomplexa</taxon>
        <taxon>Aconoidasida</taxon>
        <taxon>Piroplasmida</taxon>
        <taxon>Babesiidae</taxon>
        <taxon>Babesia</taxon>
    </lineage>
</organism>
<reference evidence="3 4" key="1">
    <citation type="submission" date="2021-06" db="EMBL/GenBank/DDBJ databases">
        <title>Genome sequence of Babesia caballi.</title>
        <authorList>
            <person name="Yamagishi J."/>
            <person name="Kidaka T."/>
            <person name="Ochi A."/>
        </authorList>
    </citation>
    <scope>NUCLEOTIDE SEQUENCE [LARGE SCALE GENOMIC DNA]</scope>
    <source>
        <strain evidence="3">USDA-D6B2</strain>
    </source>
</reference>
<dbReference type="Proteomes" id="UP001497744">
    <property type="component" value="Unassembled WGS sequence"/>
</dbReference>
<comment type="caution">
    <text evidence="3">The sequence shown here is derived from an EMBL/GenBank/DDBJ whole genome shotgun (WGS) entry which is preliminary data.</text>
</comment>
<comment type="similarity">
    <text evidence="1">Belongs to the BCP1 family.</text>
</comment>
<evidence type="ECO:0000313" key="4">
    <source>
        <dbReference type="Proteomes" id="UP001497744"/>
    </source>
</evidence>
<gene>
    <name evidence="3" type="ORF">BcabD6B2_55620</name>
</gene>
<proteinExistence type="inferred from homology"/>
<dbReference type="InterPro" id="IPR025602">
    <property type="entry name" value="BCP1_family"/>
</dbReference>